<accession>A0A383DA26</accession>
<dbReference type="EMBL" id="UINC01215604">
    <property type="protein sequence ID" value="SVE41367.1"/>
    <property type="molecule type" value="Genomic_DNA"/>
</dbReference>
<proteinExistence type="predicted"/>
<gene>
    <name evidence="1" type="ORF">METZ01_LOCUS494221</name>
</gene>
<dbReference type="PANTHER" id="PTHR43100:SF3">
    <property type="entry name" value="FAD_NAD(P)-BINDING DOMAIN-CONTAINING PROTEIN"/>
    <property type="match status" value="1"/>
</dbReference>
<name>A0A383DA26_9ZZZZ</name>
<protein>
    <recommendedName>
        <fullName evidence="2">FAD/NAD(P)-binding domain-containing protein</fullName>
    </recommendedName>
</protein>
<evidence type="ECO:0008006" key="2">
    <source>
        <dbReference type="Google" id="ProtNLM"/>
    </source>
</evidence>
<dbReference type="PANTHER" id="PTHR43100">
    <property type="entry name" value="GLUTAMATE SYNTHASE [NADPH] SMALL CHAIN"/>
    <property type="match status" value="1"/>
</dbReference>
<dbReference type="InterPro" id="IPR051394">
    <property type="entry name" value="Glutamate_Synthase"/>
</dbReference>
<evidence type="ECO:0000313" key="1">
    <source>
        <dbReference type="EMBL" id="SVE41367.1"/>
    </source>
</evidence>
<dbReference type="InterPro" id="IPR036188">
    <property type="entry name" value="FAD/NAD-bd_sf"/>
</dbReference>
<feature type="non-terminal residue" evidence="1">
    <location>
        <position position="1"/>
    </location>
</feature>
<dbReference type="AlphaFoldDB" id="A0A383DA26"/>
<organism evidence="1">
    <name type="scientific">marine metagenome</name>
    <dbReference type="NCBI Taxonomy" id="408172"/>
    <lineage>
        <taxon>unclassified sequences</taxon>
        <taxon>metagenomes</taxon>
        <taxon>ecological metagenomes</taxon>
    </lineage>
</organism>
<sequence>LGGGFTAADCLGNLNRQGVHPEVCQFELVDMLPRPTPVHEEAKMDSRANILTESLSGSTTGFVKSLNGVKVQWEKGKGMKPLENTRFSVDADLVFLALGFLGPSLEGPLQELNLEMEIRGKHETIQVEKLQQLLKSGQPMYQVRADPNFMTSCDGVFVAGDAKRGASLVVWAIWEGREAARCIDSYLMGESSLPTSPQAEMLA</sequence>
<dbReference type="Gene3D" id="3.50.50.60">
    <property type="entry name" value="FAD/NAD(P)-binding domain"/>
    <property type="match status" value="2"/>
</dbReference>
<reference evidence="1" key="1">
    <citation type="submission" date="2018-05" db="EMBL/GenBank/DDBJ databases">
        <authorList>
            <person name="Lanie J.A."/>
            <person name="Ng W.-L."/>
            <person name="Kazmierczak K.M."/>
            <person name="Andrzejewski T.M."/>
            <person name="Davidsen T.M."/>
            <person name="Wayne K.J."/>
            <person name="Tettelin H."/>
            <person name="Glass J.I."/>
            <person name="Rusch D."/>
            <person name="Podicherti R."/>
            <person name="Tsui H.-C.T."/>
            <person name="Winkler M.E."/>
        </authorList>
    </citation>
    <scope>NUCLEOTIDE SEQUENCE</scope>
</reference>
<dbReference type="SUPFAM" id="SSF51905">
    <property type="entry name" value="FAD/NAD(P)-binding domain"/>
    <property type="match status" value="1"/>
</dbReference>